<dbReference type="STRING" id="1090322.MettiDRAFT_1238"/>
<comment type="caution">
    <text evidence="2">The sequence shown here is derived from an EMBL/GenBank/DDBJ whole genome shotgun (WGS) entry which is preliminary data.</text>
</comment>
<accession>W9DQM0</accession>
<organism evidence="2 3">
    <name type="scientific">Methanolobus tindarius DSM 2278</name>
    <dbReference type="NCBI Taxonomy" id="1090322"/>
    <lineage>
        <taxon>Archaea</taxon>
        <taxon>Methanobacteriati</taxon>
        <taxon>Methanobacteriota</taxon>
        <taxon>Stenosarchaea group</taxon>
        <taxon>Methanomicrobia</taxon>
        <taxon>Methanosarcinales</taxon>
        <taxon>Methanosarcinaceae</taxon>
        <taxon>Methanolobus</taxon>
    </lineage>
</organism>
<evidence type="ECO:0000313" key="2">
    <source>
        <dbReference type="EMBL" id="ETA67803.1"/>
    </source>
</evidence>
<dbReference type="AlphaFoldDB" id="W9DQM0"/>
<gene>
    <name evidence="2" type="ORF">MettiDRAFT_1238</name>
</gene>
<reference evidence="2 3" key="1">
    <citation type="submission" date="2013-08" db="EMBL/GenBank/DDBJ databases">
        <authorList>
            <consortium name="DOE Joint Genome Institute"/>
            <person name="Eisen J."/>
            <person name="Huntemann M."/>
            <person name="Han J."/>
            <person name="Chen A."/>
            <person name="Kyrpides N."/>
            <person name="Mavromatis K."/>
            <person name="Markowitz V."/>
            <person name="Palaniappan K."/>
            <person name="Ivanova N."/>
            <person name="Schaumberg A."/>
            <person name="Pati A."/>
            <person name="Liolios K."/>
            <person name="Nordberg H.P."/>
            <person name="Cantor M.N."/>
            <person name="Hua S.X."/>
            <person name="Woyke T."/>
        </authorList>
    </citation>
    <scope>NUCLEOTIDE SEQUENCE [LARGE SCALE GENOMIC DNA]</scope>
    <source>
        <strain evidence="2 3">DSM 2278</strain>
    </source>
</reference>
<keyword evidence="3" id="KW-1185">Reference proteome</keyword>
<proteinExistence type="predicted"/>
<name>W9DQM0_METTI</name>
<sequence>MKVFKDGTLKFAILNYILNHPECTSQDIAQHVQHESIQVLRSEIYYLKRQSYLTVNDRKERPLRYSTTKSGQKEALQGPHSVQIKRQERQERVHAMVMSILNDDERFSAAVADSVKTQLREIATGTREAPIIETVEKPVDDSALIQELNEKGLRIQELEAQVQHLKLHKSNVPTRPPPVEKSPEEQKAENERRQRREQLAMRYRGMLLDAPFFHHWKDMFPFKMKHMELYKTGSVEIMSPSNPEHRRGHARRPLSPAEVIGAQFHITKMTKAGIVIQGKGLPGGQVSLRW</sequence>
<evidence type="ECO:0000313" key="3">
    <source>
        <dbReference type="Proteomes" id="UP000019483"/>
    </source>
</evidence>
<feature type="compositionally biased region" description="Basic and acidic residues" evidence="1">
    <location>
        <begin position="181"/>
        <end position="194"/>
    </location>
</feature>
<feature type="region of interest" description="Disordered" evidence="1">
    <location>
        <begin position="168"/>
        <end position="194"/>
    </location>
</feature>
<evidence type="ECO:0000256" key="1">
    <source>
        <dbReference type="SAM" id="MobiDB-lite"/>
    </source>
</evidence>
<protein>
    <submittedName>
        <fullName evidence="2">Uncharacterized protein</fullName>
    </submittedName>
</protein>
<dbReference type="EMBL" id="AZAJ01000001">
    <property type="protein sequence ID" value="ETA67803.1"/>
    <property type="molecule type" value="Genomic_DNA"/>
</dbReference>
<dbReference type="Proteomes" id="UP000019483">
    <property type="component" value="Unassembled WGS sequence"/>
</dbReference>